<dbReference type="NCBIfam" id="TIGR03767">
    <property type="entry name" value="P_acnes_RR"/>
    <property type="match status" value="1"/>
</dbReference>
<dbReference type="EMBL" id="BAAAZH010000002">
    <property type="protein sequence ID" value="GAA4109213.1"/>
    <property type="molecule type" value="Genomic_DNA"/>
</dbReference>
<dbReference type="PANTHER" id="PTHR43143">
    <property type="entry name" value="METALLOPHOSPHOESTERASE, CALCINEURIN SUPERFAMILY"/>
    <property type="match status" value="1"/>
</dbReference>
<dbReference type="RefSeq" id="WP_344731466.1">
    <property type="nucleotide sequence ID" value="NZ_BAAAZH010000002.1"/>
</dbReference>
<sequence>MGISRRGLLGTGASLPLLSFLPQWFTAAFARRRDDGPATLGRTLVRGTPSSSGWRPVLVAPGEPHVVRTELGAAAAVDRATVRRSVSAFVQLTDIHIIDTQSPARLEFLDRFEDQSRPGDPVPGLLTSCYRPQEMLSAHVAEAMVQAVNAQRVGPVTGRPLAFAIQTGDNSDNSQYNEIRWNIDLLDGGDVTPDSGSRQRYEGVSDTHPLYYDTRYWHPDGQPLLGARDIARKRFGFPLVRGLLDACRRTFTAQGLEMEWFTAFGNHDGLMQGNFPDSTLHLTALATGPLKITTLPPGVSQADLLQLLRGDVASLQGLLALSVGVRLVTPDRDRRLLSRKQVVEEHFTTSGLPVGHGFTAENRAKGTAYYTFDRDGVRGVVLDTVNPNGYADGSIDATQFAWLKRVLADSADRLVMVFSHHTSDTMGNPLIATGGQLGQRVLGPAVLAELLAHDCVIAWVNGHTHTNQVWARTRADGTGLWEINTASHIDWPQQSRIIEVADNADGTLSIFTTMLDHAGLIDGANRTDSVLALAGLSRDLAANDWQAQTEDLRGDVAARNLELLVKAPAGYVAARSAARRVGRRREQVAVG</sequence>
<reference evidence="2" key="1">
    <citation type="journal article" date="2019" name="Int. J. Syst. Evol. Microbiol.">
        <title>The Global Catalogue of Microorganisms (GCM) 10K type strain sequencing project: providing services to taxonomists for standard genome sequencing and annotation.</title>
        <authorList>
            <consortium name="The Broad Institute Genomics Platform"/>
            <consortium name="The Broad Institute Genome Sequencing Center for Infectious Disease"/>
            <person name="Wu L."/>
            <person name="Ma J."/>
        </authorList>
    </citation>
    <scope>NUCLEOTIDE SEQUENCE [LARGE SCALE GENOMIC DNA]</scope>
    <source>
        <strain evidence="2">JCM 16703</strain>
    </source>
</reference>
<dbReference type="InterPro" id="IPR022506">
    <property type="entry name" value="Metallophosphoesterase_PPA1498"/>
</dbReference>
<keyword evidence="2" id="KW-1185">Reference proteome</keyword>
<evidence type="ECO:0000313" key="2">
    <source>
        <dbReference type="Proteomes" id="UP001501495"/>
    </source>
</evidence>
<dbReference type="Gene3D" id="3.60.21.10">
    <property type="match status" value="1"/>
</dbReference>
<evidence type="ECO:0000313" key="1">
    <source>
        <dbReference type="EMBL" id="GAA4109213.1"/>
    </source>
</evidence>
<name>A0ABP7XA91_9ACTN</name>
<dbReference type="SUPFAM" id="SSF56300">
    <property type="entry name" value="Metallo-dependent phosphatases"/>
    <property type="match status" value="1"/>
</dbReference>
<dbReference type="Proteomes" id="UP001501495">
    <property type="component" value="Unassembled WGS sequence"/>
</dbReference>
<dbReference type="InterPro" id="IPR006311">
    <property type="entry name" value="TAT_signal"/>
</dbReference>
<organism evidence="1 2">
    <name type="scientific">Nocardioides fonticola</name>
    <dbReference type="NCBI Taxonomy" id="450363"/>
    <lineage>
        <taxon>Bacteria</taxon>
        <taxon>Bacillati</taxon>
        <taxon>Actinomycetota</taxon>
        <taxon>Actinomycetes</taxon>
        <taxon>Propionibacteriales</taxon>
        <taxon>Nocardioidaceae</taxon>
        <taxon>Nocardioides</taxon>
    </lineage>
</organism>
<gene>
    <name evidence="1" type="ORF">GCM10022215_03380</name>
</gene>
<proteinExistence type="predicted"/>
<dbReference type="PROSITE" id="PS51318">
    <property type="entry name" value="TAT"/>
    <property type="match status" value="1"/>
</dbReference>
<dbReference type="PANTHER" id="PTHR43143:SF1">
    <property type="entry name" value="SERINE_THREONINE-PROTEIN PHOSPHATASE CPPED1"/>
    <property type="match status" value="1"/>
</dbReference>
<dbReference type="InterPro" id="IPR051918">
    <property type="entry name" value="STPP_CPPED1"/>
</dbReference>
<protein>
    <submittedName>
        <fullName evidence="1">TIGR03767 family metallophosphoesterase</fullName>
    </submittedName>
</protein>
<accession>A0ABP7XA91</accession>
<comment type="caution">
    <text evidence="1">The sequence shown here is derived from an EMBL/GenBank/DDBJ whole genome shotgun (WGS) entry which is preliminary data.</text>
</comment>
<dbReference type="InterPro" id="IPR029052">
    <property type="entry name" value="Metallo-depent_PP-like"/>
</dbReference>